<name>A0A2N6VNQ0_9MICO</name>
<evidence type="ECO:0000256" key="1">
    <source>
        <dbReference type="ARBA" id="ARBA00004651"/>
    </source>
</evidence>
<evidence type="ECO:0000256" key="6">
    <source>
        <dbReference type="ARBA" id="ARBA00023136"/>
    </source>
</evidence>
<keyword evidence="6 7" id="KW-0472">Membrane</keyword>
<comment type="subcellular location">
    <subcellularLocation>
        <location evidence="1 7">Cell membrane</location>
        <topology evidence="1 7">Multi-pass membrane protein</topology>
    </subcellularLocation>
</comment>
<dbReference type="PROSITE" id="PS50928">
    <property type="entry name" value="ABC_TM1"/>
    <property type="match status" value="1"/>
</dbReference>
<dbReference type="InterPro" id="IPR050366">
    <property type="entry name" value="BP-dependent_transpt_permease"/>
</dbReference>
<dbReference type="AlphaFoldDB" id="A0A2N6VNQ0"/>
<dbReference type="InterPro" id="IPR035906">
    <property type="entry name" value="MetI-like_sf"/>
</dbReference>
<feature type="transmembrane region" description="Helical" evidence="7">
    <location>
        <begin position="21"/>
        <end position="42"/>
    </location>
</feature>
<keyword evidence="5 7" id="KW-1133">Transmembrane helix</keyword>
<comment type="similarity">
    <text evidence="7">Belongs to the binding-protein-dependent transport system permease family.</text>
</comment>
<dbReference type="RefSeq" id="WP_102238654.1">
    <property type="nucleotide sequence ID" value="NZ_PNHK01000002.1"/>
</dbReference>
<comment type="caution">
    <text evidence="9">The sequence shown here is derived from an EMBL/GenBank/DDBJ whole genome shotgun (WGS) entry which is preliminary data.</text>
</comment>
<dbReference type="Gene3D" id="1.10.3720.10">
    <property type="entry name" value="MetI-like"/>
    <property type="match status" value="1"/>
</dbReference>
<feature type="transmembrane region" description="Helical" evidence="7">
    <location>
        <begin position="158"/>
        <end position="177"/>
    </location>
</feature>
<evidence type="ECO:0000256" key="2">
    <source>
        <dbReference type="ARBA" id="ARBA00022448"/>
    </source>
</evidence>
<dbReference type="GO" id="GO:0005886">
    <property type="term" value="C:plasma membrane"/>
    <property type="evidence" value="ECO:0007669"/>
    <property type="project" value="UniProtKB-SubCell"/>
</dbReference>
<evidence type="ECO:0000256" key="7">
    <source>
        <dbReference type="RuleBase" id="RU363032"/>
    </source>
</evidence>
<evidence type="ECO:0000313" key="10">
    <source>
        <dbReference type="Proteomes" id="UP000235598"/>
    </source>
</evidence>
<dbReference type="PANTHER" id="PTHR43386">
    <property type="entry name" value="OLIGOPEPTIDE TRANSPORT SYSTEM PERMEASE PROTEIN APPC"/>
    <property type="match status" value="1"/>
</dbReference>
<dbReference type="CDD" id="cd06261">
    <property type="entry name" value="TM_PBP2"/>
    <property type="match status" value="1"/>
</dbReference>
<protein>
    <submittedName>
        <fullName evidence="9">Peptide ABC transporter permease</fullName>
    </submittedName>
</protein>
<sequence>MERVATRIKWPRLMSSSTARAGFVIVVFFLCMVPAAPILTALTGNDPHSFNTDLLRPDAVPAGAFGGMSLQHPLGVEPKTGRDLLAIVTWGSHVSLFIGLASTAVSVLIGVVVGVAAGFFGGVWDRLLSRITDIVFGFPFLIFAIALAAVIPPEVNRSLVLVAVIGLFGWPSIARVVRAETLSLRTRGFVRASVAQGASGIRTITREILPNLLATILVFTTLSIPGKIGAEATLSFLGVGVDPSTPSWGRTISDAIDWVQVDPAYLLFPGLAIFLITFGFTLLGDGLRDAVAGEKA</sequence>
<feature type="transmembrane region" description="Helical" evidence="7">
    <location>
        <begin position="208"/>
        <end position="228"/>
    </location>
</feature>
<feature type="transmembrane region" description="Helical" evidence="7">
    <location>
        <begin position="94"/>
        <end position="122"/>
    </location>
</feature>
<keyword evidence="3" id="KW-1003">Cell membrane</keyword>
<evidence type="ECO:0000256" key="5">
    <source>
        <dbReference type="ARBA" id="ARBA00022989"/>
    </source>
</evidence>
<dbReference type="PANTHER" id="PTHR43386:SF1">
    <property type="entry name" value="D,D-DIPEPTIDE TRANSPORT SYSTEM PERMEASE PROTEIN DDPC-RELATED"/>
    <property type="match status" value="1"/>
</dbReference>
<feature type="domain" description="ABC transmembrane type-1" evidence="8">
    <location>
        <begin position="92"/>
        <end position="284"/>
    </location>
</feature>
<evidence type="ECO:0000256" key="4">
    <source>
        <dbReference type="ARBA" id="ARBA00022692"/>
    </source>
</evidence>
<reference evidence="9 10" key="1">
    <citation type="submission" date="2017-09" db="EMBL/GenBank/DDBJ databases">
        <title>Bacterial strain isolated from the female urinary microbiota.</title>
        <authorList>
            <person name="Thomas-White K."/>
            <person name="Kumar N."/>
            <person name="Forster S."/>
            <person name="Putonti C."/>
            <person name="Lawley T."/>
            <person name="Wolfe A.J."/>
        </authorList>
    </citation>
    <scope>NUCLEOTIDE SEQUENCE [LARGE SCALE GENOMIC DNA]</scope>
    <source>
        <strain evidence="9 10">UMB1301</strain>
    </source>
</reference>
<keyword evidence="4 7" id="KW-0812">Transmembrane</keyword>
<dbReference type="Pfam" id="PF00528">
    <property type="entry name" value="BPD_transp_1"/>
    <property type="match status" value="1"/>
</dbReference>
<dbReference type="InterPro" id="IPR000515">
    <property type="entry name" value="MetI-like"/>
</dbReference>
<dbReference type="GO" id="GO:0055085">
    <property type="term" value="P:transmembrane transport"/>
    <property type="evidence" value="ECO:0007669"/>
    <property type="project" value="InterPro"/>
</dbReference>
<feature type="transmembrane region" description="Helical" evidence="7">
    <location>
        <begin position="134"/>
        <end position="152"/>
    </location>
</feature>
<evidence type="ECO:0000256" key="3">
    <source>
        <dbReference type="ARBA" id="ARBA00022475"/>
    </source>
</evidence>
<feature type="transmembrane region" description="Helical" evidence="7">
    <location>
        <begin position="264"/>
        <end position="283"/>
    </location>
</feature>
<accession>A0A2N6VNQ0</accession>
<proteinExistence type="inferred from homology"/>
<evidence type="ECO:0000313" key="9">
    <source>
        <dbReference type="EMBL" id="PMD05633.1"/>
    </source>
</evidence>
<dbReference type="OrthoDB" id="9812701at2"/>
<dbReference type="SUPFAM" id="SSF161098">
    <property type="entry name" value="MetI-like"/>
    <property type="match status" value="1"/>
</dbReference>
<dbReference type="EMBL" id="PNHK01000002">
    <property type="protein sequence ID" value="PMD05633.1"/>
    <property type="molecule type" value="Genomic_DNA"/>
</dbReference>
<evidence type="ECO:0000259" key="8">
    <source>
        <dbReference type="PROSITE" id="PS50928"/>
    </source>
</evidence>
<organism evidence="9 10">
    <name type="scientific">Brevibacterium paucivorans</name>
    <dbReference type="NCBI Taxonomy" id="170994"/>
    <lineage>
        <taxon>Bacteria</taxon>
        <taxon>Bacillati</taxon>
        <taxon>Actinomycetota</taxon>
        <taxon>Actinomycetes</taxon>
        <taxon>Micrococcales</taxon>
        <taxon>Brevibacteriaceae</taxon>
        <taxon>Brevibacterium</taxon>
    </lineage>
</organism>
<dbReference type="Proteomes" id="UP000235598">
    <property type="component" value="Unassembled WGS sequence"/>
</dbReference>
<gene>
    <name evidence="9" type="ORF">CJ199_06400</name>
</gene>
<keyword evidence="2 7" id="KW-0813">Transport</keyword>